<dbReference type="EMBL" id="JAIWYP010000047">
    <property type="protein sequence ID" value="KAH3691025.1"/>
    <property type="molecule type" value="Genomic_DNA"/>
</dbReference>
<keyword evidence="2" id="KW-1185">Reference proteome</keyword>
<proteinExistence type="predicted"/>
<dbReference type="AlphaFoldDB" id="A0A9D3Y3B6"/>
<comment type="caution">
    <text evidence="1">The sequence shown here is derived from an EMBL/GenBank/DDBJ whole genome shotgun (WGS) entry which is preliminary data.</text>
</comment>
<reference evidence="1" key="1">
    <citation type="journal article" date="2019" name="bioRxiv">
        <title>The Genome of the Zebra Mussel, Dreissena polymorpha: A Resource for Invasive Species Research.</title>
        <authorList>
            <person name="McCartney M.A."/>
            <person name="Auch B."/>
            <person name="Kono T."/>
            <person name="Mallez S."/>
            <person name="Zhang Y."/>
            <person name="Obille A."/>
            <person name="Becker A."/>
            <person name="Abrahante J.E."/>
            <person name="Garbe J."/>
            <person name="Badalamenti J.P."/>
            <person name="Herman A."/>
            <person name="Mangelson H."/>
            <person name="Liachko I."/>
            <person name="Sullivan S."/>
            <person name="Sone E.D."/>
            <person name="Koren S."/>
            <person name="Silverstein K.A.T."/>
            <person name="Beckman K.B."/>
            <person name="Gohl D.M."/>
        </authorList>
    </citation>
    <scope>NUCLEOTIDE SEQUENCE</scope>
    <source>
        <strain evidence="1">Duluth1</strain>
        <tissue evidence="1">Whole animal</tissue>
    </source>
</reference>
<reference evidence="1" key="2">
    <citation type="submission" date="2020-11" db="EMBL/GenBank/DDBJ databases">
        <authorList>
            <person name="McCartney M.A."/>
            <person name="Auch B."/>
            <person name="Kono T."/>
            <person name="Mallez S."/>
            <person name="Becker A."/>
            <person name="Gohl D.M."/>
            <person name="Silverstein K.A.T."/>
            <person name="Koren S."/>
            <person name="Bechman K.B."/>
            <person name="Herman A."/>
            <person name="Abrahante J.E."/>
            <person name="Garbe J."/>
        </authorList>
    </citation>
    <scope>NUCLEOTIDE SEQUENCE</scope>
    <source>
        <strain evidence="1">Duluth1</strain>
        <tissue evidence="1">Whole animal</tissue>
    </source>
</reference>
<organism evidence="1 2">
    <name type="scientific">Dreissena polymorpha</name>
    <name type="common">Zebra mussel</name>
    <name type="synonym">Mytilus polymorpha</name>
    <dbReference type="NCBI Taxonomy" id="45954"/>
    <lineage>
        <taxon>Eukaryota</taxon>
        <taxon>Metazoa</taxon>
        <taxon>Spiralia</taxon>
        <taxon>Lophotrochozoa</taxon>
        <taxon>Mollusca</taxon>
        <taxon>Bivalvia</taxon>
        <taxon>Autobranchia</taxon>
        <taxon>Heteroconchia</taxon>
        <taxon>Euheterodonta</taxon>
        <taxon>Imparidentia</taxon>
        <taxon>Neoheterodontei</taxon>
        <taxon>Myida</taxon>
        <taxon>Dreissenoidea</taxon>
        <taxon>Dreissenidae</taxon>
        <taxon>Dreissena</taxon>
    </lineage>
</organism>
<accession>A0A9D3Y3B6</accession>
<evidence type="ECO:0000313" key="2">
    <source>
        <dbReference type="Proteomes" id="UP000828390"/>
    </source>
</evidence>
<sequence length="59" mass="6813">MQVREFETLADRGLVESDYDRIADAVCFQVNMMTLRLSQKRTFSLTSLRAPLEARTMVT</sequence>
<gene>
    <name evidence="1" type="ORF">DPMN_191510</name>
</gene>
<protein>
    <submittedName>
        <fullName evidence="1">Uncharacterized protein</fullName>
    </submittedName>
</protein>
<evidence type="ECO:0000313" key="1">
    <source>
        <dbReference type="EMBL" id="KAH3691025.1"/>
    </source>
</evidence>
<dbReference type="Proteomes" id="UP000828390">
    <property type="component" value="Unassembled WGS sequence"/>
</dbReference>
<name>A0A9D3Y3B6_DREPO</name>